<dbReference type="EMBL" id="CP016252">
    <property type="protein sequence ID" value="ANQ10825.1"/>
    <property type="molecule type" value="Genomic_DNA"/>
</dbReference>
<name>A0A1B1E744_9APIC</name>
<keyword evidence="2" id="KW-1185">Reference proteome</keyword>
<protein>
    <submittedName>
        <fullName evidence="1">Uncharacterized protein</fullName>
    </submittedName>
</protein>
<organism evidence="1 2">
    <name type="scientific">Plasmodium coatneyi</name>
    <dbReference type="NCBI Taxonomy" id="208452"/>
    <lineage>
        <taxon>Eukaryota</taxon>
        <taxon>Sar</taxon>
        <taxon>Alveolata</taxon>
        <taxon>Apicomplexa</taxon>
        <taxon>Aconoidasida</taxon>
        <taxon>Haemosporida</taxon>
        <taxon>Plasmodiidae</taxon>
        <taxon>Plasmodium</taxon>
    </lineage>
</organism>
<evidence type="ECO:0000313" key="2">
    <source>
        <dbReference type="Proteomes" id="UP000092716"/>
    </source>
</evidence>
<dbReference type="Proteomes" id="UP000092716">
    <property type="component" value="Chromosome 14"/>
</dbReference>
<dbReference type="Gene3D" id="1.25.10.10">
    <property type="entry name" value="Leucine-rich Repeat Variant"/>
    <property type="match status" value="1"/>
</dbReference>
<accession>A0A1B1E744</accession>
<gene>
    <name evidence="1" type="ORF">PCOAH_00053510</name>
</gene>
<dbReference type="GeneID" id="30912085"/>
<reference evidence="2" key="1">
    <citation type="submission" date="2016-06" db="EMBL/GenBank/DDBJ databases">
        <title>First high quality genome sequence of Plasmodium coatneyi using continuous long reads from single molecule, real-time sequencing.</title>
        <authorList>
            <person name="Chien J.-T."/>
            <person name="Pakala S.B."/>
            <person name="Geraldo J.A."/>
            <person name="Lapp S.A."/>
            <person name="Barnwell J.W."/>
            <person name="Kissinger J.C."/>
            <person name="Galinski M.R."/>
            <person name="Humphrey J.C."/>
        </authorList>
    </citation>
    <scope>NUCLEOTIDE SEQUENCE [LARGE SCALE GENOMIC DNA]</scope>
    <source>
        <strain evidence="2">Hackeri</strain>
    </source>
</reference>
<dbReference type="SUPFAM" id="SSF48371">
    <property type="entry name" value="ARM repeat"/>
    <property type="match status" value="1"/>
</dbReference>
<evidence type="ECO:0000313" key="1">
    <source>
        <dbReference type="EMBL" id="ANQ10825.1"/>
    </source>
</evidence>
<dbReference type="VEuPathDB" id="PlasmoDB:PCOAH_00053510"/>
<proteinExistence type="predicted"/>
<dbReference type="AlphaFoldDB" id="A0A1B1E744"/>
<dbReference type="OrthoDB" id="364513at2759"/>
<dbReference type="InterPro" id="IPR016024">
    <property type="entry name" value="ARM-type_fold"/>
</dbReference>
<dbReference type="RefSeq" id="XP_019917520.1">
    <property type="nucleotide sequence ID" value="XM_020062131.1"/>
</dbReference>
<sequence length="869" mass="101490">MCYLKRSLSKCVNSLVLHFEFVKCKNLSSYRKKGKYYMIISYDKLLFYEKDFYEVQFKIFFTDIRQIYMCDESNYVHVTLKEDAAINDIGIKGINKSLLVKQLCVAYSTYYMFNLNMNIYVPITNETYEERCCRTGRHSQPRKVDLSVQPFIGYRKIVFDEYFFFIHKSFQNFASVSSESTFYIDHRGIEINIKIDDQKSMIELDGTADSNFYQLASSHLNFLVNNSKIPLIIRKNFYNKKMNLSDDLAKWSGYEIYLKNETHTIVCIILRRSFIPPLLDKSQDIYVTFKITHQSQQEFNVTDKDLYAEVYVVANSITPNDIHNTFYANLIQVQVDALLYNSEVYAYFESALKMKPSYFDDLKMFFKSMLIMLKEGDVVISSDVMDFLGEDTKVERNLEYLLNVILNRIPGVNLLDTHKSEQIKINRVLHRLSDYLLYCLDSGFLSEKFNVTDLIKGAIAINADNMLPMNDVMNFLLHLRKRDYAMAYRKDCLELLREEEEETPIQGANSAQSLTTGATPKSATVAVPRTQIERLLENEDHSVSDFLLFHLHQCGYINQHCRYKHDTSYKQIIACILKYGVNMKIKKKILKKLLIFSNDYKNKYDSSLISAIMYFLASLCEEKKKKKKKNLAILILSILINITNNNEETKNVLIRFGIHKLCNLLILSNDCDVIQKIVLLYINLSKSKWMCEGIVNSGILLHMIDILFNTYSINLRAKKEICINILCVIGQVCNYCKSYAQFLLSHYVEIVVAAICIYQSTDIQQFEKVKLIYFFKKMLIHSYQMKEQICLQLSPLIIMEIHAASEDRDFIYSSLSLFDAMCCYKVNCLHLERMQIMPLLQFVKSLNIVELYKRAERIEAMISKNGQLR</sequence>
<dbReference type="InterPro" id="IPR011989">
    <property type="entry name" value="ARM-like"/>
</dbReference>
<dbReference type="KEGG" id="pcot:PCOAH_00053510"/>